<dbReference type="Pfam" id="PF19266">
    <property type="entry name" value="CIS_tube"/>
    <property type="match status" value="1"/>
</dbReference>
<dbReference type="AlphaFoldDB" id="A0A1C4XNG1"/>
<dbReference type="EMBL" id="LT607412">
    <property type="protein sequence ID" value="SCF09974.1"/>
    <property type="molecule type" value="Genomic_DNA"/>
</dbReference>
<proteinExistence type="predicted"/>
<keyword evidence="4" id="KW-1185">Reference proteome</keyword>
<feature type="compositionally biased region" description="Gly residues" evidence="1">
    <location>
        <begin position="305"/>
        <end position="315"/>
    </location>
</feature>
<reference evidence="4" key="1">
    <citation type="submission" date="2016-06" db="EMBL/GenBank/DDBJ databases">
        <authorList>
            <person name="Varghese N."/>
            <person name="Submissions Spin"/>
        </authorList>
    </citation>
    <scope>NUCLEOTIDE SEQUENCE [LARGE SCALE GENOMIC DNA]</scope>
    <source>
        <strain evidence="4">DSM 44875</strain>
    </source>
</reference>
<dbReference type="Proteomes" id="UP000198243">
    <property type="component" value="Chromosome I"/>
</dbReference>
<evidence type="ECO:0000259" key="2">
    <source>
        <dbReference type="Pfam" id="PF19266"/>
    </source>
</evidence>
<dbReference type="RefSeq" id="WP_089020753.1">
    <property type="nucleotide sequence ID" value="NZ_LT607412.1"/>
</dbReference>
<feature type="compositionally biased region" description="Low complexity" evidence="1">
    <location>
        <begin position="278"/>
        <end position="304"/>
    </location>
</feature>
<dbReference type="OrthoDB" id="9815939at2"/>
<evidence type="ECO:0000313" key="3">
    <source>
        <dbReference type="EMBL" id="SCF09974.1"/>
    </source>
</evidence>
<feature type="region of interest" description="Disordered" evidence="1">
    <location>
        <begin position="278"/>
        <end position="315"/>
    </location>
</feature>
<organism evidence="3 4">
    <name type="scientific">Micromonospora coriariae</name>
    <dbReference type="NCBI Taxonomy" id="285665"/>
    <lineage>
        <taxon>Bacteria</taxon>
        <taxon>Bacillati</taxon>
        <taxon>Actinomycetota</taxon>
        <taxon>Actinomycetes</taxon>
        <taxon>Micromonosporales</taxon>
        <taxon>Micromonosporaceae</taxon>
        <taxon>Micromonospora</taxon>
    </lineage>
</organism>
<sequence length="315" mass="31593">MERVAFLIDSSGERVDCLLNPETVQVTRLAGVRHRAAAGGQLTGAGLADDPLVFTGGGRTELVLDLLFDVDFVEAQVRPGDVRALTRPLWMLAENSTAEHGWLRPPLVRLVWGKTWNVPGVIIAVAERFDAFTGTGSPRRSWLRLKLVRAAETADQAEAGFAEELAAVSTPTAAPGSAVVAAGDGAAEPGRSGVRFDLLANDALGSPLRWRLLAEHNRITDPLAVPAGTTLAVPPAGGAPAGGSTLAGAVAGMARAVAGAVGAGASFVGASVVTAPAARAASTGTTPAPAPTGSSPPSTTPGSTTPGGTGPGGAP</sequence>
<evidence type="ECO:0000256" key="1">
    <source>
        <dbReference type="SAM" id="MobiDB-lite"/>
    </source>
</evidence>
<dbReference type="InterPro" id="IPR045361">
    <property type="entry name" value="CIS_tube_prot_N"/>
</dbReference>
<accession>A0A1C4XNG1</accession>
<evidence type="ECO:0000313" key="4">
    <source>
        <dbReference type="Proteomes" id="UP000198243"/>
    </source>
</evidence>
<gene>
    <name evidence="3" type="ORF">GA0070607_5533</name>
</gene>
<feature type="domain" description="Contractile injection system tube protein N-terminal" evidence="2">
    <location>
        <begin position="11"/>
        <end position="157"/>
    </location>
</feature>
<protein>
    <recommendedName>
        <fullName evidence="2">Contractile injection system tube protein N-terminal domain-containing protein</fullName>
    </recommendedName>
</protein>
<name>A0A1C4XNG1_9ACTN</name>